<dbReference type="Gene3D" id="1.10.260.40">
    <property type="entry name" value="lambda repressor-like DNA-binding domains"/>
    <property type="match status" value="1"/>
</dbReference>
<feature type="domain" description="HTH cro/C1-type" evidence="3">
    <location>
        <begin position="12"/>
        <end position="66"/>
    </location>
</feature>
<dbReference type="EMBL" id="BAAANS010000080">
    <property type="protein sequence ID" value="GAA2121653.1"/>
    <property type="molecule type" value="Genomic_DNA"/>
</dbReference>
<evidence type="ECO:0000256" key="1">
    <source>
        <dbReference type="PROSITE-ProRule" id="PRU00339"/>
    </source>
</evidence>
<evidence type="ECO:0000256" key="2">
    <source>
        <dbReference type="SAM" id="MobiDB-lite"/>
    </source>
</evidence>
<dbReference type="InterPro" id="IPR001387">
    <property type="entry name" value="Cro/C1-type_HTH"/>
</dbReference>
<comment type="caution">
    <text evidence="4">The sequence shown here is derived from an EMBL/GenBank/DDBJ whole genome shotgun (WGS) entry which is preliminary data.</text>
</comment>
<organism evidence="4 5">
    <name type="scientific">Kitasatospora saccharophila</name>
    <dbReference type="NCBI Taxonomy" id="407973"/>
    <lineage>
        <taxon>Bacteria</taxon>
        <taxon>Bacillati</taxon>
        <taxon>Actinomycetota</taxon>
        <taxon>Actinomycetes</taxon>
        <taxon>Kitasatosporales</taxon>
        <taxon>Streptomycetaceae</taxon>
        <taxon>Kitasatospora</taxon>
    </lineage>
</organism>
<dbReference type="InterPro" id="IPR010982">
    <property type="entry name" value="Lambda_DNA-bd_dom_sf"/>
</dbReference>
<dbReference type="Gene3D" id="1.25.40.10">
    <property type="entry name" value="Tetratricopeptide repeat domain"/>
    <property type="match status" value="1"/>
</dbReference>
<feature type="repeat" description="TPR" evidence="1">
    <location>
        <begin position="675"/>
        <end position="708"/>
    </location>
</feature>
<dbReference type="CDD" id="cd00093">
    <property type="entry name" value="HTH_XRE"/>
    <property type="match status" value="1"/>
</dbReference>
<feature type="compositionally biased region" description="Low complexity" evidence="2">
    <location>
        <begin position="757"/>
        <end position="769"/>
    </location>
</feature>
<dbReference type="Gene3D" id="3.40.50.300">
    <property type="entry name" value="P-loop containing nucleotide triphosphate hydrolases"/>
    <property type="match status" value="1"/>
</dbReference>
<evidence type="ECO:0000313" key="5">
    <source>
        <dbReference type="Proteomes" id="UP001500897"/>
    </source>
</evidence>
<dbReference type="Pfam" id="PF13424">
    <property type="entry name" value="TPR_12"/>
    <property type="match status" value="2"/>
</dbReference>
<dbReference type="SMART" id="SM00028">
    <property type="entry name" value="TPR"/>
    <property type="match status" value="4"/>
</dbReference>
<dbReference type="PANTHER" id="PTHR47691">
    <property type="entry name" value="REGULATOR-RELATED"/>
    <property type="match status" value="1"/>
</dbReference>
<accession>A0ABP5JRI1</accession>
<dbReference type="PANTHER" id="PTHR47691:SF3">
    <property type="entry name" value="HTH-TYPE TRANSCRIPTIONAL REGULATOR RV0890C-RELATED"/>
    <property type="match status" value="1"/>
</dbReference>
<dbReference type="Proteomes" id="UP001500897">
    <property type="component" value="Unassembled WGS sequence"/>
</dbReference>
<feature type="compositionally biased region" description="Basic and acidic residues" evidence="2">
    <location>
        <begin position="730"/>
        <end position="741"/>
    </location>
</feature>
<dbReference type="SMART" id="SM00530">
    <property type="entry name" value="HTH_XRE"/>
    <property type="match status" value="1"/>
</dbReference>
<dbReference type="PRINTS" id="PR00364">
    <property type="entry name" value="DISEASERSIST"/>
</dbReference>
<dbReference type="InterPro" id="IPR019734">
    <property type="entry name" value="TPR_rpt"/>
</dbReference>
<dbReference type="InterPro" id="IPR027417">
    <property type="entry name" value="P-loop_NTPase"/>
</dbReference>
<dbReference type="SUPFAM" id="SSF48452">
    <property type="entry name" value="TPR-like"/>
    <property type="match status" value="1"/>
</dbReference>
<dbReference type="SUPFAM" id="SSF52540">
    <property type="entry name" value="P-loop containing nucleoside triphosphate hydrolases"/>
    <property type="match status" value="1"/>
</dbReference>
<evidence type="ECO:0000313" key="4">
    <source>
        <dbReference type="EMBL" id="GAA2121653.1"/>
    </source>
</evidence>
<dbReference type="Pfam" id="PF13560">
    <property type="entry name" value="HTH_31"/>
    <property type="match status" value="1"/>
</dbReference>
<gene>
    <name evidence="4" type="ORF">GCM10009759_71560</name>
</gene>
<name>A0ABP5JRI1_9ACTN</name>
<proteinExistence type="predicted"/>
<dbReference type="PROSITE" id="PS50943">
    <property type="entry name" value="HTH_CROC1"/>
    <property type="match status" value="1"/>
</dbReference>
<dbReference type="InterPro" id="IPR011990">
    <property type="entry name" value="TPR-like_helical_dom_sf"/>
</dbReference>
<reference evidence="5" key="1">
    <citation type="journal article" date="2019" name="Int. J. Syst. Evol. Microbiol.">
        <title>The Global Catalogue of Microorganisms (GCM) 10K type strain sequencing project: providing services to taxonomists for standard genome sequencing and annotation.</title>
        <authorList>
            <consortium name="The Broad Institute Genomics Platform"/>
            <consortium name="The Broad Institute Genome Sequencing Center for Infectious Disease"/>
            <person name="Wu L."/>
            <person name="Ma J."/>
        </authorList>
    </citation>
    <scope>NUCLEOTIDE SEQUENCE [LARGE SCALE GENOMIC DNA]</scope>
    <source>
        <strain evidence="5">JCM 14559</strain>
    </source>
</reference>
<keyword evidence="5" id="KW-1185">Reference proteome</keyword>
<feature type="region of interest" description="Disordered" evidence="2">
    <location>
        <begin position="729"/>
        <end position="769"/>
    </location>
</feature>
<evidence type="ECO:0000259" key="3">
    <source>
        <dbReference type="PROSITE" id="PS50943"/>
    </source>
</evidence>
<dbReference type="PROSITE" id="PS50005">
    <property type="entry name" value="TPR"/>
    <property type="match status" value="1"/>
</dbReference>
<sequence>MGAGAVRFGERLRALRQERGLSLAELARATSYSKSYLSRVETGRRPGHELLAAACARALGVAPELLGPPDAAPAAPSATAPGSPAAPAAPVAVPVQLPPAPGVFAGREEALAELDGALAAARPRWGEGGPRVWVVDGMGGVGKTALVVRWAHRVRDRFPDGVLFSDLAGHGSSGAPREPGEVLDGFLRALGADAGTIPPRVPERSALLRTLLAERRVLLVLDNAAAPAQVRPLLPGAPGCLVLVTSRTRMAGLVVRDGARRVTLAPLPPERAVELLRRTLGPERVDADPAAARELVLRCGRLPLALLVAAERALSRPGLTLARVNEELRSDRTRLHVLAAADDGDSALRTVFSWSYRALAPEPGRAFRLLALHPGAGLTAETAAALLGTTAGNAHELLDVLADVHLLELEAPERYRFHSLLQVYGRELAEGRDSPRDRAAALDRLYDWYRQGADAAGRLLEPGARPAGAAPLPGVRPPVFGAAEEAVAWCEAHLADLLSVIRHAARAGRPPAAWQLPFALWSFFHRRHHRAQWLNAARIAVAAAAGSPDPRALTASLALLGAAQLHAGRPVEAEIHLRRALARCADGGADPESECAARNNLAELVLGRGRAAEALELLAPALPLARTAGHRWVERVTLTNLGDASLRLGRLADAERFLLEGLSLRPAGPDPRTEGLALLHLGTVYRALGRLPQAVGCLRRALELHDASGDRRARGRVLEQLGHALVALGRPEEAVPGRHEAPAGPADAGERPPVLPLPGAGPAAPVAAAPTPAALAPAVLAPAAAKPVAPGEARVPEQSRRHWYRL</sequence>
<dbReference type="SUPFAM" id="SSF47413">
    <property type="entry name" value="lambda repressor-like DNA-binding domains"/>
    <property type="match status" value="1"/>
</dbReference>
<feature type="region of interest" description="Disordered" evidence="2">
    <location>
        <begin position="785"/>
        <end position="806"/>
    </location>
</feature>
<protein>
    <submittedName>
        <fullName evidence="4">XRE family transcriptional regulator</fullName>
    </submittedName>
</protein>
<keyword evidence="1" id="KW-0802">TPR repeat</keyword>